<dbReference type="OrthoDB" id="335726at2"/>
<sequence length="259" mass="27373">MGFLSSANLPMADWRGKRVWLVGASSGIGEATAAALHAQGALVTVSARKQNDLQAFVDQHPGAQALALDVTDRQAVQAAAVQVLAQGPLDCVVYCAGTYTAISAQALDVDLVLRHMEVNFAGALYLLEAVLQPMLAQGHGHISLVGSVAGFSGLPNSLGYGQSKAALIHLAESLYLELQGCGLGVSLINPGYVQTPLTAQNTYKMPALITPQAAATAILQGWAAGAFEIHFPKRFTLLLKLMRVLPYRIYFALVRYATA</sequence>
<gene>
    <name evidence="3" type="ORF">DIC66_13035</name>
</gene>
<name>A0A3E1RB32_9BURK</name>
<keyword evidence="4" id="KW-1185">Reference proteome</keyword>
<dbReference type="PRINTS" id="PR00081">
    <property type="entry name" value="GDHRDH"/>
</dbReference>
<dbReference type="Proteomes" id="UP000260665">
    <property type="component" value="Unassembled WGS sequence"/>
</dbReference>
<dbReference type="PANTHER" id="PTHR44196">
    <property type="entry name" value="DEHYDROGENASE/REDUCTASE SDR FAMILY MEMBER 7B"/>
    <property type="match status" value="1"/>
</dbReference>
<dbReference type="PANTHER" id="PTHR44196:SF1">
    <property type="entry name" value="DEHYDROGENASE_REDUCTASE SDR FAMILY MEMBER 7B"/>
    <property type="match status" value="1"/>
</dbReference>
<comment type="caution">
    <text evidence="3">The sequence shown here is derived from an EMBL/GenBank/DDBJ whole genome shotgun (WGS) entry which is preliminary data.</text>
</comment>
<dbReference type="SUPFAM" id="SSF51735">
    <property type="entry name" value="NAD(P)-binding Rossmann-fold domains"/>
    <property type="match status" value="1"/>
</dbReference>
<reference evidence="3 4" key="1">
    <citation type="submission" date="2018-05" db="EMBL/GenBank/DDBJ databases">
        <title>Rhodoferax soyangensis sp.nov., isolated from an oligotrophic freshwater lake.</title>
        <authorList>
            <person name="Park M."/>
        </authorList>
    </citation>
    <scope>NUCLEOTIDE SEQUENCE [LARGE SCALE GENOMIC DNA]</scope>
    <source>
        <strain evidence="3 4">IMCC26218</strain>
    </source>
</reference>
<evidence type="ECO:0000256" key="2">
    <source>
        <dbReference type="ARBA" id="ARBA00023002"/>
    </source>
</evidence>
<dbReference type="GO" id="GO:0016020">
    <property type="term" value="C:membrane"/>
    <property type="evidence" value="ECO:0007669"/>
    <property type="project" value="TreeGrafter"/>
</dbReference>
<keyword evidence="2" id="KW-0560">Oxidoreductase</keyword>
<dbReference type="EMBL" id="QFZK01000007">
    <property type="protein sequence ID" value="RFO96557.1"/>
    <property type="molecule type" value="Genomic_DNA"/>
</dbReference>
<protein>
    <submittedName>
        <fullName evidence="3">Short-chain dehydrogenase</fullName>
    </submittedName>
</protein>
<evidence type="ECO:0000256" key="1">
    <source>
        <dbReference type="ARBA" id="ARBA00006484"/>
    </source>
</evidence>
<accession>A0A3E1RB32</accession>
<dbReference type="Gene3D" id="3.40.50.720">
    <property type="entry name" value="NAD(P)-binding Rossmann-like Domain"/>
    <property type="match status" value="1"/>
</dbReference>
<comment type="similarity">
    <text evidence="1">Belongs to the short-chain dehydrogenases/reductases (SDR) family.</text>
</comment>
<dbReference type="RefSeq" id="WP_117177859.1">
    <property type="nucleotide sequence ID" value="NZ_QFZK01000007.1"/>
</dbReference>
<organism evidence="3 4">
    <name type="scientific">Rhodoferax lacus</name>
    <dbReference type="NCBI Taxonomy" id="2184758"/>
    <lineage>
        <taxon>Bacteria</taxon>
        <taxon>Pseudomonadati</taxon>
        <taxon>Pseudomonadota</taxon>
        <taxon>Betaproteobacteria</taxon>
        <taxon>Burkholderiales</taxon>
        <taxon>Comamonadaceae</taxon>
        <taxon>Rhodoferax</taxon>
    </lineage>
</organism>
<evidence type="ECO:0000313" key="3">
    <source>
        <dbReference type="EMBL" id="RFO96557.1"/>
    </source>
</evidence>
<dbReference type="InterPro" id="IPR036291">
    <property type="entry name" value="NAD(P)-bd_dom_sf"/>
</dbReference>
<dbReference type="AlphaFoldDB" id="A0A3E1RB32"/>
<dbReference type="InterPro" id="IPR002347">
    <property type="entry name" value="SDR_fam"/>
</dbReference>
<evidence type="ECO:0000313" key="4">
    <source>
        <dbReference type="Proteomes" id="UP000260665"/>
    </source>
</evidence>
<dbReference type="GO" id="GO:0016491">
    <property type="term" value="F:oxidoreductase activity"/>
    <property type="evidence" value="ECO:0007669"/>
    <property type="project" value="UniProtKB-KW"/>
</dbReference>
<dbReference type="Pfam" id="PF00106">
    <property type="entry name" value="adh_short"/>
    <property type="match status" value="1"/>
</dbReference>
<proteinExistence type="inferred from homology"/>